<keyword evidence="7" id="KW-0862">Zinc</keyword>
<dbReference type="SUPFAM" id="SSF57850">
    <property type="entry name" value="RING/U-box"/>
    <property type="match status" value="1"/>
</dbReference>
<evidence type="ECO:0000256" key="4">
    <source>
        <dbReference type="ARBA" id="ARBA00022723"/>
    </source>
</evidence>
<dbReference type="GeneID" id="92383100"/>
<dbReference type="GO" id="GO:0061630">
    <property type="term" value="F:ubiquitin protein ligase activity"/>
    <property type="evidence" value="ECO:0007669"/>
    <property type="project" value="UniProtKB-EC"/>
</dbReference>
<protein>
    <recommendedName>
        <fullName evidence="2">RING-type E3 ubiquitin transferase</fullName>
        <ecNumber evidence="2">2.3.2.27</ecNumber>
    </recommendedName>
</protein>
<evidence type="ECO:0000256" key="7">
    <source>
        <dbReference type="ARBA" id="ARBA00022833"/>
    </source>
</evidence>
<dbReference type="InterPro" id="IPR013083">
    <property type="entry name" value="Znf_RING/FYVE/PHD"/>
</dbReference>
<accession>A0A1G4I393</accession>
<reference evidence="11" key="1">
    <citation type="submission" date="2016-09" db="EMBL/GenBank/DDBJ databases">
        <authorList>
            <person name="Hebert L."/>
            <person name="Moumen B."/>
        </authorList>
    </citation>
    <scope>NUCLEOTIDE SEQUENCE [LARGE SCALE GENOMIC DNA]</scope>
    <source>
        <strain evidence="11">OVI</strain>
    </source>
</reference>
<dbReference type="VEuPathDB" id="TriTrypDB:TEOVI_000916600"/>
<evidence type="ECO:0000256" key="2">
    <source>
        <dbReference type="ARBA" id="ARBA00012483"/>
    </source>
</evidence>
<evidence type="ECO:0000256" key="5">
    <source>
        <dbReference type="ARBA" id="ARBA00022771"/>
    </source>
</evidence>
<feature type="region of interest" description="Disordered" evidence="9">
    <location>
        <begin position="1"/>
        <end position="42"/>
    </location>
</feature>
<dbReference type="PANTHER" id="PTHR22937:SF65">
    <property type="entry name" value="E3 UBIQUITIN-PROTEIN LIGASE ARK2C"/>
    <property type="match status" value="1"/>
</dbReference>
<dbReference type="RefSeq" id="XP_067077633.1">
    <property type="nucleotide sequence ID" value="XM_067221532.1"/>
</dbReference>
<dbReference type="PROSITE" id="PS50089">
    <property type="entry name" value="ZF_RING_2"/>
    <property type="match status" value="1"/>
</dbReference>
<evidence type="ECO:0000256" key="6">
    <source>
        <dbReference type="ARBA" id="ARBA00022786"/>
    </source>
</evidence>
<dbReference type="EMBL" id="CZPT02000501">
    <property type="protein sequence ID" value="SCU66148.1"/>
    <property type="molecule type" value="Genomic_DNA"/>
</dbReference>
<sequence length="295" mass="32831">MDGRNGSKRARSEPANGPNQSNVGTSGVEEPHVEEVPARDPELERQLDRLNIDDNLKESLRGLSPSTRGEVMNDIIRSETIERASSLMEQANLLSLIELRRLPELMEEGMSSQHYRADVDDDSELHEFGQALEDMQADDQSPSPQRGRPHGMLHTPGPLILEFLRAFAAGTHAAFADAAGVSEHLNILSELAAQRAMGVTEDVDNMSYEELLELEDKIGYVSRGVKPEDVQKCVKDVPTPHEGNCVVCQCEWSDNAETAPAVVELNRCKHVFHRTCIREWLLKNKKCPVCTQEVV</sequence>
<gene>
    <name evidence="11" type="ORF">TEOVI_000916600</name>
</gene>
<dbReference type="Pfam" id="PF13639">
    <property type="entry name" value="zf-RING_2"/>
    <property type="match status" value="1"/>
</dbReference>
<evidence type="ECO:0000313" key="11">
    <source>
        <dbReference type="EMBL" id="SCU66148.1"/>
    </source>
</evidence>
<evidence type="ECO:0000313" key="12">
    <source>
        <dbReference type="Proteomes" id="UP000195570"/>
    </source>
</evidence>
<dbReference type="GO" id="GO:0008270">
    <property type="term" value="F:zinc ion binding"/>
    <property type="evidence" value="ECO:0007669"/>
    <property type="project" value="UniProtKB-KW"/>
</dbReference>
<keyword evidence="5 8" id="KW-0863">Zinc-finger</keyword>
<feature type="region of interest" description="Disordered" evidence="9">
    <location>
        <begin position="135"/>
        <end position="154"/>
    </location>
</feature>
<evidence type="ECO:0000259" key="10">
    <source>
        <dbReference type="PROSITE" id="PS50089"/>
    </source>
</evidence>
<proteinExistence type="predicted"/>
<dbReference type="Proteomes" id="UP000195570">
    <property type="component" value="Unassembled WGS sequence"/>
</dbReference>
<organism evidence="11 12">
    <name type="scientific">Trypanosoma equiperdum</name>
    <dbReference type="NCBI Taxonomy" id="5694"/>
    <lineage>
        <taxon>Eukaryota</taxon>
        <taxon>Discoba</taxon>
        <taxon>Euglenozoa</taxon>
        <taxon>Kinetoplastea</taxon>
        <taxon>Metakinetoplastina</taxon>
        <taxon>Trypanosomatida</taxon>
        <taxon>Trypanosomatidae</taxon>
        <taxon>Trypanosoma</taxon>
    </lineage>
</organism>
<dbReference type="AlphaFoldDB" id="A0A1G4I393"/>
<keyword evidence="3" id="KW-0808">Transferase</keyword>
<keyword evidence="12" id="KW-1185">Reference proteome</keyword>
<feature type="domain" description="RING-type" evidence="10">
    <location>
        <begin position="245"/>
        <end position="291"/>
    </location>
</feature>
<comment type="catalytic activity">
    <reaction evidence="1">
        <text>S-ubiquitinyl-[E2 ubiquitin-conjugating enzyme]-L-cysteine + [acceptor protein]-L-lysine = [E2 ubiquitin-conjugating enzyme]-L-cysteine + N(6)-ubiquitinyl-[acceptor protein]-L-lysine.</text>
        <dbReference type="EC" id="2.3.2.27"/>
    </reaction>
</comment>
<comment type="caution">
    <text evidence="11">The sequence shown here is derived from an EMBL/GenBank/DDBJ whole genome shotgun (WGS) entry which is preliminary data.</text>
</comment>
<evidence type="ECO:0000256" key="9">
    <source>
        <dbReference type="SAM" id="MobiDB-lite"/>
    </source>
</evidence>
<keyword evidence="6" id="KW-0833">Ubl conjugation pathway</keyword>
<dbReference type="InterPro" id="IPR001841">
    <property type="entry name" value="Znf_RING"/>
</dbReference>
<evidence type="ECO:0000256" key="3">
    <source>
        <dbReference type="ARBA" id="ARBA00022679"/>
    </source>
</evidence>
<feature type="compositionally biased region" description="Basic and acidic residues" evidence="9">
    <location>
        <begin position="29"/>
        <end position="42"/>
    </location>
</feature>
<evidence type="ECO:0000256" key="8">
    <source>
        <dbReference type="PROSITE-ProRule" id="PRU00175"/>
    </source>
</evidence>
<dbReference type="SMART" id="SM00184">
    <property type="entry name" value="RING"/>
    <property type="match status" value="1"/>
</dbReference>
<name>A0A1G4I393_TRYEQ</name>
<keyword evidence="4" id="KW-0479">Metal-binding</keyword>
<dbReference type="Gene3D" id="3.30.40.10">
    <property type="entry name" value="Zinc/RING finger domain, C3HC4 (zinc finger)"/>
    <property type="match status" value="1"/>
</dbReference>
<dbReference type="EC" id="2.3.2.27" evidence="2"/>
<dbReference type="InterPro" id="IPR045191">
    <property type="entry name" value="MBR1/2-like"/>
</dbReference>
<dbReference type="PANTHER" id="PTHR22937">
    <property type="entry name" value="E3 UBIQUITIN-PROTEIN LIGASE RNF165"/>
    <property type="match status" value="1"/>
</dbReference>
<evidence type="ECO:0000256" key="1">
    <source>
        <dbReference type="ARBA" id="ARBA00000900"/>
    </source>
</evidence>